<dbReference type="EMBL" id="AZIL01000931">
    <property type="protein sequence ID" value="EWM25533.1"/>
    <property type="molecule type" value="Genomic_DNA"/>
</dbReference>
<feature type="transmembrane region" description="Helical" evidence="1">
    <location>
        <begin position="117"/>
        <end position="141"/>
    </location>
</feature>
<proteinExistence type="predicted"/>
<feature type="transmembrane region" description="Helical" evidence="1">
    <location>
        <begin position="153"/>
        <end position="177"/>
    </location>
</feature>
<feature type="transmembrane region" description="Helical" evidence="1">
    <location>
        <begin position="229"/>
        <end position="248"/>
    </location>
</feature>
<evidence type="ECO:0000256" key="1">
    <source>
        <dbReference type="SAM" id="Phobius"/>
    </source>
</evidence>
<organism evidence="2 3">
    <name type="scientific">Nannochloropsis gaditana</name>
    <dbReference type="NCBI Taxonomy" id="72520"/>
    <lineage>
        <taxon>Eukaryota</taxon>
        <taxon>Sar</taxon>
        <taxon>Stramenopiles</taxon>
        <taxon>Ochrophyta</taxon>
        <taxon>Eustigmatophyceae</taxon>
        <taxon>Eustigmatales</taxon>
        <taxon>Monodopsidaceae</taxon>
        <taxon>Nannochloropsis</taxon>
    </lineage>
</organism>
<comment type="caution">
    <text evidence="2">The sequence shown here is derived from an EMBL/GenBank/DDBJ whole genome shotgun (WGS) entry which is preliminary data.</text>
</comment>
<keyword evidence="3" id="KW-1185">Reference proteome</keyword>
<feature type="transmembrane region" description="Helical" evidence="1">
    <location>
        <begin position="77"/>
        <end position="97"/>
    </location>
</feature>
<dbReference type="OrthoDB" id="341353at2759"/>
<protein>
    <recommendedName>
        <fullName evidence="4">TLC domain-containing protein</fullName>
    </recommendedName>
</protein>
<keyword evidence="1" id="KW-0812">Transmembrane</keyword>
<gene>
    <name evidence="2" type="ORF">Naga_100032g19</name>
</gene>
<name>W7TPX5_9STRA</name>
<feature type="transmembrane region" description="Helical" evidence="1">
    <location>
        <begin position="260"/>
        <end position="278"/>
    </location>
</feature>
<evidence type="ECO:0000313" key="2">
    <source>
        <dbReference type="EMBL" id="EWM25533.1"/>
    </source>
</evidence>
<evidence type="ECO:0008006" key="4">
    <source>
        <dbReference type="Google" id="ProtNLM"/>
    </source>
</evidence>
<evidence type="ECO:0000313" key="3">
    <source>
        <dbReference type="Proteomes" id="UP000019335"/>
    </source>
</evidence>
<dbReference type="AlphaFoldDB" id="W7TPX5"/>
<reference evidence="2 3" key="1">
    <citation type="journal article" date="2014" name="Mol. Plant">
        <title>Chromosome Scale Genome Assembly and Transcriptome Profiling of Nannochloropsis gaditana in Nitrogen Depletion.</title>
        <authorList>
            <person name="Corteggiani Carpinelli E."/>
            <person name="Telatin A."/>
            <person name="Vitulo N."/>
            <person name="Forcato C."/>
            <person name="D'Angelo M."/>
            <person name="Schiavon R."/>
            <person name="Vezzi A."/>
            <person name="Giacometti G.M."/>
            <person name="Morosinotto T."/>
            <person name="Valle G."/>
        </authorList>
    </citation>
    <scope>NUCLEOTIDE SEQUENCE [LARGE SCALE GENOMIC DNA]</scope>
    <source>
        <strain evidence="2 3">B-31</strain>
    </source>
</reference>
<keyword evidence="1" id="KW-0472">Membrane</keyword>
<sequence length="297" mass="33671">MEAGVLQARKTTDVVSALTFVMAGAAAGRLLASLRETCLPLMTTEFKEDVCLSILIYLVGYAALGGFSPLMPTKRKAWIMSVLCSLGMSLGSLPYVYRLVYIHGFDTGKMVYADDRLSVFVMSFFMTFLVLDIVVGLRIYPSEISFLTGWFHHSLYMCACLWAMIHQISISAVATMIMEVPTLVMALGRLDKSMRNDFLFGSTFFATRIVYLGIYIYKLMCDVSPRVVVWPVCLPAMALHLFWFQGFIQQQMRLRTRSSEAGGSLWTLTYIFFVNIPFKWESLMWFWLHLEKTGGIS</sequence>
<feature type="transmembrane region" description="Helical" evidence="1">
    <location>
        <begin position="52"/>
        <end position="71"/>
    </location>
</feature>
<accession>W7TPX5</accession>
<dbReference type="Proteomes" id="UP000019335">
    <property type="component" value="Chromosome 11"/>
</dbReference>
<feature type="transmembrane region" description="Helical" evidence="1">
    <location>
        <begin position="198"/>
        <end position="217"/>
    </location>
</feature>
<keyword evidence="1" id="KW-1133">Transmembrane helix</keyword>